<accession>A0A255GFP3</accession>
<evidence type="ECO:0000259" key="4">
    <source>
        <dbReference type="Pfam" id="PF21761"/>
    </source>
</evidence>
<organism evidence="5 6">
    <name type="scientific">Enemella evansiae</name>
    <dbReference type="NCBI Taxonomy" id="2016499"/>
    <lineage>
        <taxon>Bacteria</taxon>
        <taxon>Bacillati</taxon>
        <taxon>Actinomycetota</taxon>
        <taxon>Actinomycetes</taxon>
        <taxon>Propionibacteriales</taxon>
        <taxon>Propionibacteriaceae</taxon>
        <taxon>Enemella</taxon>
    </lineage>
</organism>
<dbReference type="InterPro" id="IPR051265">
    <property type="entry name" value="HIBADH-related_NP60_sf"/>
</dbReference>
<keyword evidence="2" id="KW-0560">Oxidoreductase</keyword>
<protein>
    <submittedName>
        <fullName evidence="5">Oxidoreductase</fullName>
    </submittedName>
</protein>
<dbReference type="PIRSF" id="PIRSF000103">
    <property type="entry name" value="HIBADH"/>
    <property type="match status" value="1"/>
</dbReference>
<dbReference type="AlphaFoldDB" id="A0A255GFP3"/>
<evidence type="ECO:0000256" key="1">
    <source>
        <dbReference type="ARBA" id="ARBA00009080"/>
    </source>
</evidence>
<name>A0A255GFP3_9ACTN</name>
<comment type="similarity">
    <text evidence="1">Belongs to the HIBADH-related family.</text>
</comment>
<dbReference type="PANTHER" id="PTHR43580">
    <property type="entry name" value="OXIDOREDUCTASE GLYR1-RELATED"/>
    <property type="match status" value="1"/>
</dbReference>
<dbReference type="InterPro" id="IPR006115">
    <property type="entry name" value="6PGDH_NADP-bd"/>
</dbReference>
<evidence type="ECO:0000256" key="2">
    <source>
        <dbReference type="ARBA" id="ARBA00023002"/>
    </source>
</evidence>
<dbReference type="SUPFAM" id="SSF51735">
    <property type="entry name" value="NAD(P)-binding Rossmann-fold domains"/>
    <property type="match status" value="1"/>
</dbReference>
<evidence type="ECO:0000313" key="5">
    <source>
        <dbReference type="EMBL" id="OYO14391.1"/>
    </source>
</evidence>
<dbReference type="RefSeq" id="WP_094405221.1">
    <property type="nucleotide sequence ID" value="NZ_NMVO01000012.1"/>
</dbReference>
<evidence type="ECO:0000313" key="6">
    <source>
        <dbReference type="Proteomes" id="UP000215896"/>
    </source>
</evidence>
<keyword evidence="6" id="KW-1185">Reference proteome</keyword>
<dbReference type="PANTHER" id="PTHR43580:SF2">
    <property type="entry name" value="CYTOKINE-LIKE NUCLEAR FACTOR N-PAC"/>
    <property type="match status" value="1"/>
</dbReference>
<dbReference type="OrthoDB" id="5176214at2"/>
<gene>
    <name evidence="5" type="ORF">CGZ94_07200</name>
</gene>
<comment type="caution">
    <text evidence="5">The sequence shown here is derived from an EMBL/GenBank/DDBJ whole genome shotgun (WGS) entry which is preliminary data.</text>
</comment>
<dbReference type="EMBL" id="NMVO01000012">
    <property type="protein sequence ID" value="OYO14391.1"/>
    <property type="molecule type" value="Genomic_DNA"/>
</dbReference>
<feature type="domain" description="6-phosphogluconate dehydrogenase NADP-binding" evidence="3">
    <location>
        <begin position="12"/>
        <end position="167"/>
    </location>
</feature>
<feature type="domain" description="NADPH-dependent reductive aminase-like C-terminal" evidence="4">
    <location>
        <begin position="169"/>
        <end position="293"/>
    </location>
</feature>
<dbReference type="InterPro" id="IPR036291">
    <property type="entry name" value="NAD(P)-bd_dom_sf"/>
</dbReference>
<sequence>MNNTSQVNHPRVAVLGLGAMGTALARTLLAAGLEVSVWSRTPRELAGIGLGGARQAESPLDAVGDASVVLVCVLDHPASRSVIDAAAARIGEGVPVVNLSTGTPDQAVESAAAAAGLGLDYVTGAIMVPTPMIGTEHNLILYAGAEQPIEAARTVLTTLGGTVDVLGRDHALPPVLDIAMLDIFFAGMYAFLHSAALVRARGVEPDRYLPYATGIVQTLLGSLPGLVESLRTRAYDRGEARLDMCLSFLEHIVASSSQAGIDPTLPAVIRDATRRQADLGHGAKDWDRVAEGLTPEPAGR</sequence>
<dbReference type="GO" id="GO:0050661">
    <property type="term" value="F:NADP binding"/>
    <property type="evidence" value="ECO:0007669"/>
    <property type="project" value="InterPro"/>
</dbReference>
<dbReference type="GO" id="GO:0016491">
    <property type="term" value="F:oxidoreductase activity"/>
    <property type="evidence" value="ECO:0007669"/>
    <property type="project" value="UniProtKB-KW"/>
</dbReference>
<dbReference type="Gene3D" id="3.40.50.720">
    <property type="entry name" value="NAD(P)-binding Rossmann-like Domain"/>
    <property type="match status" value="1"/>
</dbReference>
<dbReference type="InterPro" id="IPR048666">
    <property type="entry name" value="RedAm-like_C"/>
</dbReference>
<evidence type="ECO:0000259" key="3">
    <source>
        <dbReference type="Pfam" id="PF03446"/>
    </source>
</evidence>
<dbReference type="Pfam" id="PF21761">
    <property type="entry name" value="RedAm-like_C"/>
    <property type="match status" value="1"/>
</dbReference>
<dbReference type="InterPro" id="IPR015815">
    <property type="entry name" value="HIBADH-related"/>
</dbReference>
<dbReference type="Proteomes" id="UP000215896">
    <property type="component" value="Unassembled WGS sequence"/>
</dbReference>
<reference evidence="5 6" key="1">
    <citation type="submission" date="2017-07" db="EMBL/GenBank/DDBJ databases">
        <title>Draft whole genome sequences of clinical Proprionibacteriaceae strains.</title>
        <authorList>
            <person name="Bernier A.-M."/>
            <person name="Bernard K."/>
            <person name="Domingo M.-C."/>
        </authorList>
    </citation>
    <scope>NUCLEOTIDE SEQUENCE [LARGE SCALE GENOMIC DNA]</scope>
    <source>
        <strain evidence="5 6">NML 030167</strain>
    </source>
</reference>
<dbReference type="Pfam" id="PF03446">
    <property type="entry name" value="NAD_binding_2"/>
    <property type="match status" value="1"/>
</dbReference>
<dbReference type="Gene3D" id="1.10.1040.10">
    <property type="entry name" value="N-(1-d-carboxylethyl)-l-norvaline Dehydrogenase, domain 2"/>
    <property type="match status" value="1"/>
</dbReference>
<proteinExistence type="inferred from homology"/>
<dbReference type="InterPro" id="IPR013328">
    <property type="entry name" value="6PGD_dom2"/>
</dbReference>